<evidence type="ECO:0008006" key="3">
    <source>
        <dbReference type="Google" id="ProtNLM"/>
    </source>
</evidence>
<dbReference type="Proteomes" id="UP000176504">
    <property type="component" value="Unassembled WGS sequence"/>
</dbReference>
<name>A0A1F4VDP5_UNCKA</name>
<comment type="caution">
    <text evidence="1">The sequence shown here is derived from an EMBL/GenBank/DDBJ whole genome shotgun (WGS) entry which is preliminary data.</text>
</comment>
<gene>
    <name evidence="1" type="ORF">A3A78_04920</name>
</gene>
<evidence type="ECO:0000313" key="2">
    <source>
        <dbReference type="Proteomes" id="UP000176504"/>
    </source>
</evidence>
<dbReference type="AlphaFoldDB" id="A0A1F4VDP5"/>
<protein>
    <recommendedName>
        <fullName evidence="3">Transposase</fullName>
    </recommendedName>
</protein>
<dbReference type="EMBL" id="MEVI01000003">
    <property type="protein sequence ID" value="OGC55287.1"/>
    <property type="molecule type" value="Genomic_DNA"/>
</dbReference>
<organism evidence="1 2">
    <name type="scientific">candidate division WWE3 bacterium RIFCSPLOWO2_01_FULL_41_18</name>
    <dbReference type="NCBI Taxonomy" id="1802625"/>
    <lineage>
        <taxon>Bacteria</taxon>
        <taxon>Katanobacteria</taxon>
    </lineage>
</organism>
<evidence type="ECO:0000313" key="1">
    <source>
        <dbReference type="EMBL" id="OGC55287.1"/>
    </source>
</evidence>
<reference evidence="1 2" key="1">
    <citation type="journal article" date="2016" name="Nat. Commun.">
        <title>Thousands of microbial genomes shed light on interconnected biogeochemical processes in an aquifer system.</title>
        <authorList>
            <person name="Anantharaman K."/>
            <person name="Brown C.T."/>
            <person name="Hug L.A."/>
            <person name="Sharon I."/>
            <person name="Castelle C.J."/>
            <person name="Probst A.J."/>
            <person name="Thomas B.C."/>
            <person name="Singh A."/>
            <person name="Wilkins M.J."/>
            <person name="Karaoz U."/>
            <person name="Brodie E.L."/>
            <person name="Williams K.H."/>
            <person name="Hubbard S.S."/>
            <person name="Banfield J.F."/>
        </authorList>
    </citation>
    <scope>NUCLEOTIDE SEQUENCE [LARGE SCALE GENOMIC DNA]</scope>
</reference>
<proteinExistence type="predicted"/>
<sequence length="105" mass="12386">MSDNLCLRVLLDIERRKPNLLAYLKVKDTPTTNNLIECFNSHIEGRLKTIKGFESFEHADLWLNGYFLRRRLRKFTDCTGRFKHLNGRCSLEISSKMNIDLSTFF</sequence>
<accession>A0A1F4VDP5</accession>